<protein>
    <recommendedName>
        <fullName evidence="2">Jacalin-type lectin domain-containing protein</fullName>
    </recommendedName>
</protein>
<dbReference type="CDD" id="cd09612">
    <property type="entry name" value="Jacalin"/>
    <property type="match status" value="1"/>
</dbReference>
<name>A0AAQ3UQ95_PASNO</name>
<organism evidence="3 4">
    <name type="scientific">Paspalum notatum var. saurae</name>
    <dbReference type="NCBI Taxonomy" id="547442"/>
    <lineage>
        <taxon>Eukaryota</taxon>
        <taxon>Viridiplantae</taxon>
        <taxon>Streptophyta</taxon>
        <taxon>Embryophyta</taxon>
        <taxon>Tracheophyta</taxon>
        <taxon>Spermatophyta</taxon>
        <taxon>Magnoliopsida</taxon>
        <taxon>Liliopsida</taxon>
        <taxon>Poales</taxon>
        <taxon>Poaceae</taxon>
        <taxon>PACMAD clade</taxon>
        <taxon>Panicoideae</taxon>
        <taxon>Andropogonodae</taxon>
        <taxon>Paspaleae</taxon>
        <taxon>Paspalinae</taxon>
        <taxon>Paspalum</taxon>
    </lineage>
</organism>
<feature type="domain" description="Jacalin-type lectin" evidence="2">
    <location>
        <begin position="17"/>
        <end position="160"/>
    </location>
</feature>
<dbReference type="AlphaFoldDB" id="A0AAQ3UQ95"/>
<dbReference type="Gene3D" id="2.100.10.30">
    <property type="entry name" value="Jacalin-like lectin domain"/>
    <property type="match status" value="1"/>
</dbReference>
<dbReference type="PANTHER" id="PTHR46506">
    <property type="entry name" value="OS05G0143600 PROTEIN"/>
    <property type="match status" value="1"/>
</dbReference>
<proteinExistence type="predicted"/>
<gene>
    <name evidence="3" type="ORF">U9M48_041892</name>
</gene>
<dbReference type="EMBL" id="CP144754">
    <property type="protein sequence ID" value="WVZ96226.1"/>
    <property type="molecule type" value="Genomic_DNA"/>
</dbReference>
<dbReference type="PROSITE" id="PS51752">
    <property type="entry name" value="JACALIN_LECTIN"/>
    <property type="match status" value="1"/>
</dbReference>
<dbReference type="Proteomes" id="UP001341281">
    <property type="component" value="Chromosome 10"/>
</dbReference>
<evidence type="ECO:0000256" key="1">
    <source>
        <dbReference type="ARBA" id="ARBA00022734"/>
    </source>
</evidence>
<accession>A0AAQ3UQ95</accession>
<keyword evidence="1" id="KW-0430">Lectin</keyword>
<sequence>MEGLVKIGPWGGPGGHPFVLAAASSSSSSSGDVVVAPHRLESVVIRCAWAIDAISFTYAGIDGTSRKSGPWGGSGGQKQKVKFGETEVVTEVSGTYGPFDGQACVLRSLTFVTNVGKHGPFGRPGEGTPFSVPVQDGGRVVGFFGRSGYLLDALGVYVHP</sequence>
<dbReference type="InterPro" id="IPR036404">
    <property type="entry name" value="Jacalin-like_lectin_dom_sf"/>
</dbReference>
<keyword evidence="4" id="KW-1185">Reference proteome</keyword>
<evidence type="ECO:0000259" key="2">
    <source>
        <dbReference type="PROSITE" id="PS51752"/>
    </source>
</evidence>
<dbReference type="SMART" id="SM00915">
    <property type="entry name" value="Jacalin"/>
    <property type="match status" value="1"/>
</dbReference>
<evidence type="ECO:0000313" key="4">
    <source>
        <dbReference type="Proteomes" id="UP001341281"/>
    </source>
</evidence>
<dbReference type="GO" id="GO:0030246">
    <property type="term" value="F:carbohydrate binding"/>
    <property type="evidence" value="ECO:0007669"/>
    <property type="project" value="UniProtKB-KW"/>
</dbReference>
<reference evidence="3 4" key="1">
    <citation type="submission" date="2024-02" db="EMBL/GenBank/DDBJ databases">
        <title>High-quality chromosome-scale genome assembly of Pensacola bahiagrass (Paspalum notatum Flugge var. saurae).</title>
        <authorList>
            <person name="Vega J.M."/>
            <person name="Podio M."/>
            <person name="Orjuela J."/>
            <person name="Siena L.A."/>
            <person name="Pessino S.C."/>
            <person name="Combes M.C."/>
            <person name="Mariac C."/>
            <person name="Albertini E."/>
            <person name="Pupilli F."/>
            <person name="Ortiz J.P.A."/>
            <person name="Leblanc O."/>
        </authorList>
    </citation>
    <scope>NUCLEOTIDE SEQUENCE [LARGE SCALE GENOMIC DNA]</scope>
    <source>
        <strain evidence="3">R1</strain>
        <tissue evidence="3">Leaf</tissue>
    </source>
</reference>
<dbReference type="SUPFAM" id="SSF51101">
    <property type="entry name" value="Mannose-binding lectins"/>
    <property type="match status" value="1"/>
</dbReference>
<dbReference type="InterPro" id="IPR033734">
    <property type="entry name" value="Jacalin-like_lectin_dom_plant"/>
</dbReference>
<evidence type="ECO:0000313" key="3">
    <source>
        <dbReference type="EMBL" id="WVZ96226.1"/>
    </source>
</evidence>
<dbReference type="InterPro" id="IPR001229">
    <property type="entry name" value="Jacalin-like_lectin_dom"/>
</dbReference>
<dbReference type="Pfam" id="PF01419">
    <property type="entry name" value="Jacalin"/>
    <property type="match status" value="1"/>
</dbReference>